<keyword evidence="2" id="KW-1185">Reference proteome</keyword>
<dbReference type="AlphaFoldDB" id="A0A840C1A7"/>
<protein>
    <submittedName>
        <fullName evidence="1">Uncharacterized protein</fullName>
    </submittedName>
</protein>
<gene>
    <name evidence="1" type="ORF">GGR16_004351</name>
</gene>
<name>A0A840C1A7_9HYPH</name>
<evidence type="ECO:0000313" key="2">
    <source>
        <dbReference type="Proteomes" id="UP000577362"/>
    </source>
</evidence>
<dbReference type="Proteomes" id="UP000577362">
    <property type="component" value="Unassembled WGS sequence"/>
</dbReference>
<comment type="caution">
    <text evidence="1">The sequence shown here is derived from an EMBL/GenBank/DDBJ whole genome shotgun (WGS) entry which is preliminary data.</text>
</comment>
<reference evidence="1 2" key="1">
    <citation type="submission" date="2020-08" db="EMBL/GenBank/DDBJ databases">
        <title>Genomic Encyclopedia of Type Strains, Phase IV (KMG-IV): sequencing the most valuable type-strain genomes for metagenomic binning, comparative biology and taxonomic classification.</title>
        <authorList>
            <person name="Goeker M."/>
        </authorList>
    </citation>
    <scope>NUCLEOTIDE SEQUENCE [LARGE SCALE GENOMIC DNA]</scope>
    <source>
        <strain evidence="1 2">DSM 103737</strain>
    </source>
</reference>
<sequence>MTSQPLPTTQEFAALHDHARLPWRFFARLLACTIADLRRA</sequence>
<accession>A0A840C1A7</accession>
<proteinExistence type="predicted"/>
<organism evidence="1 2">
    <name type="scientific">Chelatococcus caeni</name>
    <dbReference type="NCBI Taxonomy" id="1348468"/>
    <lineage>
        <taxon>Bacteria</taxon>
        <taxon>Pseudomonadati</taxon>
        <taxon>Pseudomonadota</taxon>
        <taxon>Alphaproteobacteria</taxon>
        <taxon>Hyphomicrobiales</taxon>
        <taxon>Chelatococcaceae</taxon>
        <taxon>Chelatococcus</taxon>
    </lineage>
</organism>
<dbReference type="RefSeq" id="WP_019404449.1">
    <property type="nucleotide sequence ID" value="NZ_JACIEN010000006.1"/>
</dbReference>
<dbReference type="EMBL" id="JACIEN010000006">
    <property type="protein sequence ID" value="MBB4019304.1"/>
    <property type="molecule type" value="Genomic_DNA"/>
</dbReference>
<evidence type="ECO:0000313" key="1">
    <source>
        <dbReference type="EMBL" id="MBB4019304.1"/>
    </source>
</evidence>